<protein>
    <submittedName>
        <fullName evidence="1">Uncharacterized protein</fullName>
    </submittedName>
</protein>
<evidence type="ECO:0000313" key="1">
    <source>
        <dbReference type="EMBL" id="MDN7226418.1"/>
    </source>
</evidence>
<accession>A0ABT8MNH8</accession>
<dbReference type="EMBL" id="JAUJWW010000001">
    <property type="protein sequence ID" value="MDN7226418.1"/>
    <property type="molecule type" value="Genomic_DNA"/>
</dbReference>
<proteinExistence type="predicted"/>
<sequence length="85" mass="9751">MELNTQAIEEFLNAEELEEVRGYFGANESGIRKELAEIDQHIALRPLAVIFKEPNEELHRNYPTMSFSEEVKEHGSTGIYAELVK</sequence>
<gene>
    <name evidence="1" type="ORF">QWY15_03835</name>
</gene>
<evidence type="ECO:0000313" key="2">
    <source>
        <dbReference type="Proteomes" id="UP001172054"/>
    </source>
</evidence>
<reference evidence="1 2" key="1">
    <citation type="submission" date="2023-06" db="EMBL/GenBank/DDBJ databases">
        <title>Novel species in genus Planococcus.</title>
        <authorList>
            <person name="Ning S."/>
        </authorList>
    </citation>
    <scope>NUCLEOTIDE SEQUENCE [LARGE SCALE GENOMIC DNA]</scope>
    <source>
        <strain evidence="1 2">N064</strain>
    </source>
</reference>
<name>A0ABT8MNH8_9BACL</name>
<keyword evidence="2" id="KW-1185">Reference proteome</keyword>
<dbReference type="Proteomes" id="UP001172054">
    <property type="component" value="Unassembled WGS sequence"/>
</dbReference>
<dbReference type="RefSeq" id="WP_301725466.1">
    <property type="nucleotide sequence ID" value="NZ_JAUJWW010000001.1"/>
</dbReference>
<organism evidence="1 2">
    <name type="scientific">Planococcus liqunii</name>
    <dbReference type="NCBI Taxonomy" id="3058394"/>
    <lineage>
        <taxon>Bacteria</taxon>
        <taxon>Bacillati</taxon>
        <taxon>Bacillota</taxon>
        <taxon>Bacilli</taxon>
        <taxon>Bacillales</taxon>
        <taxon>Caryophanaceae</taxon>
        <taxon>Planococcus</taxon>
    </lineage>
</organism>
<comment type="caution">
    <text evidence="1">The sequence shown here is derived from an EMBL/GenBank/DDBJ whole genome shotgun (WGS) entry which is preliminary data.</text>
</comment>